<reference evidence="2 3" key="1">
    <citation type="submission" date="2020-12" db="EMBL/GenBank/DDBJ databases">
        <title>Complete genome sequence of Erwinia phage pEa_SNUABM_5.</title>
        <authorList>
            <person name="Kim S.G."/>
            <person name="Lee S.B."/>
            <person name="Kwon J."/>
            <person name="Park S.C."/>
        </authorList>
    </citation>
    <scope>NUCLEOTIDE SEQUENCE [LARGE SCALE GENOMIC DNA]</scope>
</reference>
<feature type="transmembrane region" description="Helical" evidence="1">
    <location>
        <begin position="6"/>
        <end position="26"/>
    </location>
</feature>
<evidence type="ECO:0000256" key="1">
    <source>
        <dbReference type="SAM" id="Phobius"/>
    </source>
</evidence>
<keyword evidence="3" id="KW-1185">Reference proteome</keyword>
<evidence type="ECO:0000313" key="3">
    <source>
        <dbReference type="Proteomes" id="UP000596123"/>
    </source>
</evidence>
<keyword evidence="1" id="KW-1133">Transmembrane helix</keyword>
<dbReference type="EMBL" id="MW366843">
    <property type="protein sequence ID" value="QQO90209.1"/>
    <property type="molecule type" value="Genomic_DNA"/>
</dbReference>
<accession>A0A7T8EPW3</accession>
<evidence type="ECO:0000313" key="2">
    <source>
        <dbReference type="EMBL" id="QQO90209.1"/>
    </source>
</evidence>
<dbReference type="Proteomes" id="UP000596123">
    <property type="component" value="Segment"/>
</dbReference>
<organism evidence="2 3">
    <name type="scientific">Erwinia phage pEa_SNUABM_5</name>
    <dbReference type="NCBI Taxonomy" id="2797313"/>
    <lineage>
        <taxon>Viruses</taxon>
        <taxon>Duplodnaviria</taxon>
        <taxon>Heunggongvirae</taxon>
        <taxon>Uroviricota</taxon>
        <taxon>Caudoviricetes</taxon>
        <taxon>Rivsvirus</taxon>
        <taxon>Rivsvirus SNUABM5</taxon>
    </lineage>
</organism>
<keyword evidence="1" id="KW-0812">Transmembrane</keyword>
<protein>
    <submittedName>
        <fullName evidence="2">Uncharacterized protein</fullName>
    </submittedName>
</protein>
<feature type="transmembrane region" description="Helical" evidence="1">
    <location>
        <begin position="52"/>
        <end position="73"/>
    </location>
</feature>
<keyword evidence="1" id="KW-0472">Membrane</keyword>
<gene>
    <name evidence="2" type="ORF">pEaSNUABM5_00067</name>
</gene>
<sequence>MDNLAIGLSILYAVMLVIQTGLWVYAGRSRNKSFASGFQSPTLRQVEFLDDLCRWSLCVFWVVFISTLVYAHYIR</sequence>
<proteinExistence type="predicted"/>
<name>A0A7T8EPW3_9CAUD</name>